<dbReference type="SMART" id="SM00835">
    <property type="entry name" value="Cupin_1"/>
    <property type="match status" value="2"/>
</dbReference>
<dbReference type="PANTHER" id="PTHR35848">
    <property type="entry name" value="OXALATE-BINDING PROTEIN"/>
    <property type="match status" value="1"/>
</dbReference>
<evidence type="ECO:0000256" key="3">
    <source>
        <dbReference type="PIRSR" id="PIRSR617774-2"/>
    </source>
</evidence>
<dbReference type="GO" id="GO:0046872">
    <property type="term" value="F:metal ion binding"/>
    <property type="evidence" value="ECO:0007669"/>
    <property type="project" value="UniProtKB-KW"/>
</dbReference>
<gene>
    <name evidence="7" type="ORF">CVT25_000553</name>
</gene>
<evidence type="ECO:0000256" key="1">
    <source>
        <dbReference type="ARBA" id="ARBA00022723"/>
    </source>
</evidence>
<dbReference type="InterPro" id="IPR011051">
    <property type="entry name" value="RmlC_Cupin_sf"/>
</dbReference>
<dbReference type="InterPro" id="IPR006045">
    <property type="entry name" value="Cupin_1"/>
</dbReference>
<evidence type="ECO:0000313" key="7">
    <source>
        <dbReference type="EMBL" id="PPQ84007.1"/>
    </source>
</evidence>
<dbReference type="SUPFAM" id="SSF51182">
    <property type="entry name" value="RmlC-like cupins"/>
    <property type="match status" value="2"/>
</dbReference>
<dbReference type="NCBIfam" id="TIGR03404">
    <property type="entry name" value="bicupin_oxalic"/>
    <property type="match status" value="1"/>
</dbReference>
<reference evidence="7 8" key="1">
    <citation type="journal article" date="2018" name="Evol. Lett.">
        <title>Horizontal gene cluster transfer increased hallucinogenic mushroom diversity.</title>
        <authorList>
            <person name="Reynolds H.T."/>
            <person name="Vijayakumar V."/>
            <person name="Gluck-Thaler E."/>
            <person name="Korotkin H.B."/>
            <person name="Matheny P.B."/>
            <person name="Slot J.C."/>
        </authorList>
    </citation>
    <scope>NUCLEOTIDE SEQUENCE [LARGE SCALE GENOMIC DNA]</scope>
    <source>
        <strain evidence="7 8">2631</strain>
    </source>
</reference>
<dbReference type="Pfam" id="PF00190">
    <property type="entry name" value="Cupin_1"/>
    <property type="match status" value="2"/>
</dbReference>
<sequence>MIKISYCTIALLLSTLAFAAPAAIDPLASGSSAAVVSSTLAVSSGVSPALKSNPASTSSQTKTASSTSSAAQSTATVPFIKLDPNGPLWNSSVAGSPQPIRGSLGATILGPTNDPTVKENPDLLAPPSTDHGSVDNAKWPFSLSHNRLQTGGWARQENIGVMPIATEMASVNMRLQAGAVRELHWHKTAEWAYVLKGNTQVTSVDQNGKNFIATLSPGDLWYFPPGIPHSLQATADDPDGSEFILVFPNGAFSEDSTFLLTDWLSHVPVEVLAKNFQTDISAFEHIPAQELYIFPSTPPTGDNDLPTSPQGLVDNPFTFSFSKMQPTKLNGGSVKIVDSRTFSVSTTIAAAEVTVEPGAMRELHWHPTQDEWSFFIEGEGRVTIFAAQSNARTFNYQAGDIGMATLSPSNSHSITDLLIDINPHPTGYVPATMGHYVENTGNSTLRFLEIFNTNMFEDISLSNWLALTPPELVKAHLGFDDATIAKLSKTKPTVVGPA</sequence>
<dbReference type="Gene3D" id="2.60.120.10">
    <property type="entry name" value="Jelly Rolls"/>
    <property type="match status" value="2"/>
</dbReference>
<keyword evidence="5" id="KW-0732">Signal</keyword>
<evidence type="ECO:0000259" key="6">
    <source>
        <dbReference type="SMART" id="SM00835"/>
    </source>
</evidence>
<organism evidence="7 8">
    <name type="scientific">Psilocybe cyanescens</name>
    <dbReference type="NCBI Taxonomy" id="93625"/>
    <lineage>
        <taxon>Eukaryota</taxon>
        <taxon>Fungi</taxon>
        <taxon>Dikarya</taxon>
        <taxon>Basidiomycota</taxon>
        <taxon>Agaricomycotina</taxon>
        <taxon>Agaricomycetes</taxon>
        <taxon>Agaricomycetidae</taxon>
        <taxon>Agaricales</taxon>
        <taxon>Agaricineae</taxon>
        <taxon>Strophariaceae</taxon>
        <taxon>Psilocybe</taxon>
    </lineage>
</organism>
<feature type="binding site" evidence="3">
    <location>
        <position position="190"/>
    </location>
    <ligand>
        <name>Mn(2+)</name>
        <dbReference type="ChEBI" id="CHEBI:29035"/>
        <label>1</label>
    </ligand>
</feature>
<dbReference type="CDD" id="cd20304">
    <property type="entry name" value="cupin_OxDC_N"/>
    <property type="match status" value="1"/>
</dbReference>
<keyword evidence="8" id="KW-1185">Reference proteome</keyword>
<name>A0A409WZT3_PSICY</name>
<dbReference type="Proteomes" id="UP000283269">
    <property type="component" value="Unassembled WGS sequence"/>
</dbReference>
<feature type="binding site" evidence="3">
    <location>
        <position position="371"/>
    </location>
    <ligand>
        <name>Mn(2+)</name>
        <dbReference type="ChEBI" id="CHEBI:29035"/>
        <label>2</label>
    </ligand>
</feature>
<dbReference type="PANTHER" id="PTHR35848:SF9">
    <property type="entry name" value="SLL1358 PROTEIN"/>
    <property type="match status" value="1"/>
</dbReference>
<dbReference type="AlphaFoldDB" id="A0A409WZT3"/>
<dbReference type="STRING" id="93625.A0A409WZT3"/>
<feature type="binding site" evidence="3">
    <location>
        <position position="364"/>
    </location>
    <ligand>
        <name>Mn(2+)</name>
        <dbReference type="ChEBI" id="CHEBI:29035"/>
        <label>2</label>
    </ligand>
</feature>
<feature type="binding site" evidence="3">
    <location>
        <position position="229"/>
    </location>
    <ligand>
        <name>Mn(2+)</name>
        <dbReference type="ChEBI" id="CHEBI:29035"/>
        <label>1</label>
    </ligand>
</feature>
<dbReference type="InterPro" id="IPR051610">
    <property type="entry name" value="GPI/OXD"/>
</dbReference>
<evidence type="ECO:0000313" key="8">
    <source>
        <dbReference type="Proteomes" id="UP000283269"/>
    </source>
</evidence>
<dbReference type="OrthoDB" id="10263073at2759"/>
<feature type="binding site" evidence="3">
    <location>
        <position position="184"/>
    </location>
    <ligand>
        <name>Mn(2+)</name>
        <dbReference type="ChEBI" id="CHEBI:29035"/>
        <label>1</label>
    </ligand>
</feature>
<feature type="binding site" evidence="3">
    <location>
        <position position="366"/>
    </location>
    <ligand>
        <name>Mn(2+)</name>
        <dbReference type="ChEBI" id="CHEBI:29035"/>
        <label>2</label>
    </ligand>
</feature>
<feature type="chain" id="PRO_5019137269" description="Cupin type-1 domain-containing protein" evidence="5">
    <location>
        <begin position="20"/>
        <end position="498"/>
    </location>
</feature>
<dbReference type="GO" id="GO:0033609">
    <property type="term" value="P:oxalate metabolic process"/>
    <property type="evidence" value="ECO:0007669"/>
    <property type="project" value="InterPro"/>
</dbReference>
<feature type="compositionally biased region" description="Low complexity" evidence="4">
    <location>
        <begin position="55"/>
        <end position="70"/>
    </location>
</feature>
<evidence type="ECO:0000256" key="5">
    <source>
        <dbReference type="SAM" id="SignalP"/>
    </source>
</evidence>
<dbReference type="InterPro" id="IPR014710">
    <property type="entry name" value="RmlC-like_jellyroll"/>
</dbReference>
<feature type="domain" description="Cupin type-1" evidence="6">
    <location>
        <begin position="319"/>
        <end position="485"/>
    </location>
</feature>
<feature type="active site" description="Proton donor" evidence="2">
    <location>
        <position position="449"/>
    </location>
</feature>
<protein>
    <recommendedName>
        <fullName evidence="6">Cupin type-1 domain-containing protein</fullName>
    </recommendedName>
</protein>
<comment type="caution">
    <text evidence="7">The sequence shown here is derived from an EMBL/GenBank/DDBJ whole genome shotgun (WGS) entry which is preliminary data.</text>
</comment>
<proteinExistence type="predicted"/>
<dbReference type="EMBL" id="NHYD01002942">
    <property type="protein sequence ID" value="PPQ84007.1"/>
    <property type="molecule type" value="Genomic_DNA"/>
</dbReference>
<dbReference type="CDD" id="cd20305">
    <property type="entry name" value="cupin_OxDC_C"/>
    <property type="match status" value="1"/>
</dbReference>
<accession>A0A409WZT3</accession>
<comment type="cofactor">
    <cofactor evidence="3">
        <name>Mn(2+)</name>
        <dbReference type="ChEBI" id="CHEBI:29035"/>
    </cofactor>
    <text evidence="3">Binds 2 manganese ions per subunit.</text>
</comment>
<keyword evidence="1 3" id="KW-0479">Metal-binding</keyword>
<feature type="signal peptide" evidence="5">
    <location>
        <begin position="1"/>
        <end position="19"/>
    </location>
</feature>
<dbReference type="InterPro" id="IPR017774">
    <property type="entry name" value="Bicupin_oxalate_deCO2ase/Oxase"/>
</dbReference>
<evidence type="ECO:0000256" key="4">
    <source>
        <dbReference type="SAM" id="MobiDB-lite"/>
    </source>
</evidence>
<feature type="region of interest" description="Disordered" evidence="4">
    <location>
        <begin position="47"/>
        <end position="70"/>
    </location>
</feature>
<feature type="binding site" evidence="3">
    <location>
        <position position="435"/>
    </location>
    <ligand>
        <name>Mn(2+)</name>
        <dbReference type="ChEBI" id="CHEBI:29035"/>
        <label>2</label>
    </ligand>
</feature>
<feature type="binding site" evidence="3">
    <location>
        <position position="186"/>
    </location>
    <ligand>
        <name>Mn(2+)</name>
        <dbReference type="ChEBI" id="CHEBI:29035"/>
        <label>1</label>
    </ligand>
</feature>
<keyword evidence="3" id="KW-0464">Manganese</keyword>
<dbReference type="InParanoid" id="A0A409WZT3"/>
<evidence type="ECO:0000256" key="2">
    <source>
        <dbReference type="PIRSR" id="PIRSR617774-1"/>
    </source>
</evidence>
<feature type="domain" description="Cupin type-1" evidence="6">
    <location>
        <begin position="141"/>
        <end position="284"/>
    </location>
</feature>